<proteinExistence type="inferred from homology"/>
<keyword evidence="10 19" id="KW-0812">Transmembrane</keyword>
<comment type="subcellular location">
    <subcellularLocation>
        <location evidence="2 19">Cell membrane</location>
        <topology evidence="2 19">Multi-pass membrane protein</topology>
    </subcellularLocation>
</comment>
<evidence type="ECO:0000256" key="5">
    <source>
        <dbReference type="ARBA" id="ARBA00013200"/>
    </source>
</evidence>
<comment type="catalytic activity">
    <reaction evidence="18 19">
        <text>alpha-ribazole 5'-phosphate + adenosylcob(III)inamide-GDP = adenosylcob(III)alamin 5'-phosphate + GMP + H(+)</text>
        <dbReference type="Rhea" id="RHEA:23560"/>
        <dbReference type="ChEBI" id="CHEBI:15378"/>
        <dbReference type="ChEBI" id="CHEBI:57918"/>
        <dbReference type="ChEBI" id="CHEBI:58115"/>
        <dbReference type="ChEBI" id="CHEBI:60487"/>
        <dbReference type="ChEBI" id="CHEBI:60493"/>
        <dbReference type="EC" id="2.7.8.26"/>
    </reaction>
</comment>
<comment type="pathway">
    <text evidence="3 19">Cofactor biosynthesis; adenosylcobalamin biosynthesis; adenosylcobalamin from cob(II)yrinate a,c-diamide: step 7/7.</text>
</comment>
<dbReference type="GO" id="GO:0005886">
    <property type="term" value="C:plasma membrane"/>
    <property type="evidence" value="ECO:0007669"/>
    <property type="project" value="UniProtKB-SubCell"/>
</dbReference>
<evidence type="ECO:0000256" key="17">
    <source>
        <dbReference type="ARBA" id="ARBA00048623"/>
    </source>
</evidence>
<evidence type="ECO:0000256" key="7">
    <source>
        <dbReference type="ARBA" id="ARBA00022475"/>
    </source>
</evidence>
<dbReference type="HAMAP" id="MF_00719">
    <property type="entry name" value="CobS"/>
    <property type="match status" value="1"/>
</dbReference>
<evidence type="ECO:0000256" key="4">
    <source>
        <dbReference type="ARBA" id="ARBA00010561"/>
    </source>
</evidence>
<feature type="transmembrane region" description="Helical" evidence="19">
    <location>
        <begin position="215"/>
        <end position="231"/>
    </location>
</feature>
<dbReference type="RefSeq" id="WP_201246151.1">
    <property type="nucleotide sequence ID" value="NZ_NHSF01000063.1"/>
</dbReference>
<evidence type="ECO:0000313" key="20">
    <source>
        <dbReference type="EMBL" id="MBK5931310.1"/>
    </source>
</evidence>
<keyword evidence="9 19" id="KW-0808">Transferase</keyword>
<evidence type="ECO:0000256" key="16">
    <source>
        <dbReference type="ARBA" id="ARBA00032853"/>
    </source>
</evidence>
<comment type="function">
    <text evidence="14 19">Joins adenosylcobinamide-GDP and alpha-ribazole to generate adenosylcobalamin (Ado-cobalamin). Also synthesizes adenosylcobalamin 5'-phosphate from adenosylcobinamide-GDP and alpha-ribazole 5'-phosphate.</text>
</comment>
<feature type="transmembrane region" description="Helical" evidence="19">
    <location>
        <begin position="44"/>
        <end position="65"/>
    </location>
</feature>
<keyword evidence="7 19" id="KW-1003">Cell membrane</keyword>
<feature type="transmembrane region" description="Helical" evidence="19">
    <location>
        <begin position="71"/>
        <end position="87"/>
    </location>
</feature>
<accession>A0AAJ0UID3</accession>
<comment type="cofactor">
    <cofactor evidence="1 19">
        <name>Mg(2+)</name>
        <dbReference type="ChEBI" id="CHEBI:18420"/>
    </cofactor>
</comment>
<evidence type="ECO:0000256" key="6">
    <source>
        <dbReference type="ARBA" id="ARBA00015850"/>
    </source>
</evidence>
<organism evidence="20 21">
    <name type="scientific">Halochromatium salexigens</name>
    <name type="common">Chromatium salexigens</name>
    <dbReference type="NCBI Taxonomy" id="49447"/>
    <lineage>
        <taxon>Bacteria</taxon>
        <taxon>Pseudomonadati</taxon>
        <taxon>Pseudomonadota</taxon>
        <taxon>Gammaproteobacteria</taxon>
        <taxon>Chromatiales</taxon>
        <taxon>Chromatiaceae</taxon>
        <taxon>Halochromatium</taxon>
    </lineage>
</organism>
<evidence type="ECO:0000256" key="14">
    <source>
        <dbReference type="ARBA" id="ARBA00025228"/>
    </source>
</evidence>
<keyword evidence="13 19" id="KW-0472">Membrane</keyword>
<dbReference type="GO" id="GO:0009236">
    <property type="term" value="P:cobalamin biosynthetic process"/>
    <property type="evidence" value="ECO:0007669"/>
    <property type="project" value="UniProtKB-UniRule"/>
</dbReference>
<dbReference type="GO" id="GO:0008818">
    <property type="term" value="F:cobalamin 5'-phosphate synthase activity"/>
    <property type="evidence" value="ECO:0007669"/>
    <property type="project" value="UniProtKB-UniRule"/>
</dbReference>
<evidence type="ECO:0000256" key="15">
    <source>
        <dbReference type="ARBA" id="ARBA00032605"/>
    </source>
</evidence>
<evidence type="ECO:0000256" key="8">
    <source>
        <dbReference type="ARBA" id="ARBA00022573"/>
    </source>
</evidence>
<evidence type="ECO:0000256" key="1">
    <source>
        <dbReference type="ARBA" id="ARBA00001946"/>
    </source>
</evidence>
<evidence type="ECO:0000256" key="19">
    <source>
        <dbReference type="HAMAP-Rule" id="MF_00719"/>
    </source>
</evidence>
<comment type="similarity">
    <text evidence="4 19">Belongs to the CobS family.</text>
</comment>
<evidence type="ECO:0000256" key="9">
    <source>
        <dbReference type="ARBA" id="ARBA00022679"/>
    </source>
</evidence>
<comment type="caution">
    <text evidence="20">The sequence shown here is derived from an EMBL/GenBank/DDBJ whole genome shotgun (WGS) entry which is preliminary data.</text>
</comment>
<keyword evidence="21" id="KW-1185">Reference proteome</keyword>
<dbReference type="NCBIfam" id="TIGR00317">
    <property type="entry name" value="cobS"/>
    <property type="match status" value="1"/>
</dbReference>
<evidence type="ECO:0000256" key="2">
    <source>
        <dbReference type="ARBA" id="ARBA00004651"/>
    </source>
</evidence>
<reference evidence="20" key="2">
    <citation type="journal article" date="2020" name="Microorganisms">
        <title>Osmotic Adaptation and Compatible Solute Biosynthesis of Phototrophic Bacteria as Revealed from Genome Analyses.</title>
        <authorList>
            <person name="Imhoff J.F."/>
            <person name="Rahn T."/>
            <person name="Kunzel S."/>
            <person name="Keller A."/>
            <person name="Neulinger S.C."/>
        </authorList>
    </citation>
    <scope>NUCLEOTIDE SEQUENCE</scope>
    <source>
        <strain evidence="20">DSM 4395</strain>
    </source>
</reference>
<name>A0AAJ0UID3_HALSE</name>
<dbReference type="InterPro" id="IPR003805">
    <property type="entry name" value="CobS"/>
</dbReference>
<sequence>MRRFRDRHLPCLVAFRFLTRVPLPGFTEASPLEASPVVLGRSALCYPLVGLCLGMVLALLWLGLASLPGEAPALASAALLLAAWVWSTGGLHLDGLGDCADAWVGGLGSRERTLRILKDPLTGSMGVVALVLILLVKFAALASLPAGPAGALILLLTPALARAQLLALPLTTASARPDGLGAALSTTLPRRAAGLVLAMSGALALLLFASAGRGALGLALVATAGMLLFVWRRSMRARLGGFTGDTAGALVELTEAALLLVAVLYAG</sequence>
<dbReference type="Proteomes" id="UP001296967">
    <property type="component" value="Unassembled WGS sequence"/>
</dbReference>
<keyword evidence="8 19" id="KW-0169">Cobalamin biosynthesis</keyword>
<keyword evidence="12 19" id="KW-1133">Transmembrane helix</keyword>
<evidence type="ECO:0000256" key="11">
    <source>
        <dbReference type="ARBA" id="ARBA00022842"/>
    </source>
</evidence>
<evidence type="ECO:0000256" key="13">
    <source>
        <dbReference type="ARBA" id="ARBA00023136"/>
    </source>
</evidence>
<dbReference type="EC" id="2.7.8.26" evidence="5 19"/>
<gene>
    <name evidence="19" type="primary">cobS</name>
    <name evidence="20" type="ORF">CCR82_12495</name>
</gene>
<evidence type="ECO:0000256" key="12">
    <source>
        <dbReference type="ARBA" id="ARBA00022989"/>
    </source>
</evidence>
<evidence type="ECO:0000256" key="3">
    <source>
        <dbReference type="ARBA" id="ARBA00004663"/>
    </source>
</evidence>
<dbReference type="Pfam" id="PF02654">
    <property type="entry name" value="CobS"/>
    <property type="match status" value="1"/>
</dbReference>
<dbReference type="GO" id="GO:0051073">
    <property type="term" value="F:adenosylcobinamide-GDP ribazoletransferase activity"/>
    <property type="evidence" value="ECO:0007669"/>
    <property type="project" value="UniProtKB-UniRule"/>
</dbReference>
<dbReference type="PANTHER" id="PTHR34148">
    <property type="entry name" value="ADENOSYLCOBINAMIDE-GDP RIBAZOLETRANSFERASE"/>
    <property type="match status" value="1"/>
</dbReference>
<dbReference type="AlphaFoldDB" id="A0AAJ0UID3"/>
<feature type="transmembrane region" description="Helical" evidence="19">
    <location>
        <begin position="121"/>
        <end position="144"/>
    </location>
</feature>
<evidence type="ECO:0000256" key="10">
    <source>
        <dbReference type="ARBA" id="ARBA00022692"/>
    </source>
</evidence>
<reference evidence="20" key="1">
    <citation type="submission" date="2017-05" db="EMBL/GenBank/DDBJ databases">
        <authorList>
            <person name="Imhoff J.F."/>
            <person name="Rahn T."/>
            <person name="Kuenzel S."/>
            <person name="Neulinger S.C."/>
        </authorList>
    </citation>
    <scope>NUCLEOTIDE SEQUENCE</scope>
    <source>
        <strain evidence="20">DSM 4395</strain>
    </source>
</reference>
<protein>
    <recommendedName>
        <fullName evidence="6 19">Adenosylcobinamide-GDP ribazoletransferase</fullName>
        <ecNumber evidence="5 19">2.7.8.26</ecNumber>
    </recommendedName>
    <alternativeName>
        <fullName evidence="16 19">Cobalamin synthase</fullName>
    </alternativeName>
    <alternativeName>
        <fullName evidence="15 19">Cobalamin-5'-phosphate synthase</fullName>
    </alternativeName>
</protein>
<comment type="catalytic activity">
    <reaction evidence="17 19">
        <text>alpha-ribazole + adenosylcob(III)inamide-GDP = adenosylcob(III)alamin + GMP + H(+)</text>
        <dbReference type="Rhea" id="RHEA:16049"/>
        <dbReference type="ChEBI" id="CHEBI:10329"/>
        <dbReference type="ChEBI" id="CHEBI:15378"/>
        <dbReference type="ChEBI" id="CHEBI:18408"/>
        <dbReference type="ChEBI" id="CHEBI:58115"/>
        <dbReference type="ChEBI" id="CHEBI:60487"/>
        <dbReference type="EC" id="2.7.8.26"/>
    </reaction>
</comment>
<evidence type="ECO:0000313" key="21">
    <source>
        <dbReference type="Proteomes" id="UP001296967"/>
    </source>
</evidence>
<dbReference type="EMBL" id="NHSF01000063">
    <property type="protein sequence ID" value="MBK5931310.1"/>
    <property type="molecule type" value="Genomic_DNA"/>
</dbReference>
<evidence type="ECO:0000256" key="18">
    <source>
        <dbReference type="ARBA" id="ARBA00049504"/>
    </source>
</evidence>
<keyword evidence="11 19" id="KW-0460">Magnesium</keyword>
<dbReference type="PANTHER" id="PTHR34148:SF1">
    <property type="entry name" value="ADENOSYLCOBINAMIDE-GDP RIBAZOLETRANSFERASE"/>
    <property type="match status" value="1"/>
</dbReference>